<proteinExistence type="predicted"/>
<accession>A0A1I7S691</accession>
<dbReference type="Pfam" id="PF01740">
    <property type="entry name" value="STAS"/>
    <property type="match status" value="1"/>
</dbReference>
<reference evidence="3" key="1">
    <citation type="submission" date="2016-11" db="UniProtKB">
        <authorList>
            <consortium name="WormBaseParasite"/>
        </authorList>
    </citation>
    <scope>IDENTIFICATION</scope>
</reference>
<dbReference type="PROSITE" id="PS50801">
    <property type="entry name" value="STAS"/>
    <property type="match status" value="1"/>
</dbReference>
<dbReference type="GO" id="GO:0016020">
    <property type="term" value="C:membrane"/>
    <property type="evidence" value="ECO:0007669"/>
    <property type="project" value="InterPro"/>
</dbReference>
<dbReference type="InterPro" id="IPR002645">
    <property type="entry name" value="STAS_dom"/>
</dbReference>
<dbReference type="AlphaFoldDB" id="A0A1I7S691"/>
<dbReference type="PANTHER" id="PTHR11814">
    <property type="entry name" value="SULFATE TRANSPORTER"/>
    <property type="match status" value="1"/>
</dbReference>
<dbReference type="SUPFAM" id="SSF52091">
    <property type="entry name" value="SpoIIaa-like"/>
    <property type="match status" value="1"/>
</dbReference>
<dbReference type="WBParaSite" id="BXY_0852700.1">
    <property type="protein sequence ID" value="BXY_0852700.1"/>
    <property type="gene ID" value="BXY_0852700"/>
</dbReference>
<dbReference type="GO" id="GO:0055085">
    <property type="term" value="P:transmembrane transport"/>
    <property type="evidence" value="ECO:0007669"/>
    <property type="project" value="InterPro"/>
</dbReference>
<evidence type="ECO:0000313" key="3">
    <source>
        <dbReference type="WBParaSite" id="BXY_0852700.1"/>
    </source>
</evidence>
<dbReference type="InterPro" id="IPR036513">
    <property type="entry name" value="STAS_dom_sf"/>
</dbReference>
<dbReference type="eggNOG" id="KOG0236">
    <property type="taxonomic scope" value="Eukaryota"/>
</dbReference>
<evidence type="ECO:0000313" key="2">
    <source>
        <dbReference type="Proteomes" id="UP000095284"/>
    </source>
</evidence>
<dbReference type="Proteomes" id="UP000095284">
    <property type="component" value="Unplaced"/>
</dbReference>
<evidence type="ECO:0000259" key="1">
    <source>
        <dbReference type="PROSITE" id="PS50801"/>
    </source>
</evidence>
<organism evidence="2 3">
    <name type="scientific">Bursaphelenchus xylophilus</name>
    <name type="common">Pinewood nematode worm</name>
    <name type="synonym">Aphelenchoides xylophilus</name>
    <dbReference type="NCBI Taxonomy" id="6326"/>
    <lineage>
        <taxon>Eukaryota</taxon>
        <taxon>Metazoa</taxon>
        <taxon>Ecdysozoa</taxon>
        <taxon>Nematoda</taxon>
        <taxon>Chromadorea</taxon>
        <taxon>Rhabditida</taxon>
        <taxon>Tylenchina</taxon>
        <taxon>Tylenchomorpha</taxon>
        <taxon>Aphelenchoidea</taxon>
        <taxon>Aphelenchoididae</taxon>
        <taxon>Bursaphelenchus</taxon>
    </lineage>
</organism>
<sequence>MVALTNMMKKVGELKRLWPLSKTDFFIWLVSFSATIGYDVTEGLAISIGFALMTTVFRTQWPRWHYLANLKGTNDFRDAERYTSVVEVNGICVFRFDAPLLFTNVESFKESIHLAALRWKEDNPHVLGPEDLKVEIPDPEDTLHRLNNMVLTHSVPPQLPIKIGKGTSGLAYRHFIVDCSGFTFVDTMGVNALKEIFNELRSHMVLVYFAAAKAPVRELFQKCGFYAYVPKSNFYPTIRDAVAIAKLRRDASTLHLLEELSLPYDPLDEQLNIHAVS</sequence>
<name>A0A1I7S691_BURXY</name>
<dbReference type="InterPro" id="IPR001902">
    <property type="entry name" value="SLC26A/SulP_fam"/>
</dbReference>
<protein>
    <submittedName>
        <fullName evidence="3">STAS domain-containing protein</fullName>
    </submittedName>
</protein>
<dbReference type="Gene3D" id="3.30.750.24">
    <property type="entry name" value="STAS domain"/>
    <property type="match status" value="1"/>
</dbReference>
<feature type="domain" description="STAS" evidence="1">
    <location>
        <begin position="81"/>
        <end position="245"/>
    </location>
</feature>
<dbReference type="CDD" id="cd07042">
    <property type="entry name" value="STAS_SulP_like_sulfate_transporter"/>
    <property type="match status" value="1"/>
</dbReference>